<comment type="caution">
    <text evidence="2">The sequence shown here is derived from an EMBL/GenBank/DDBJ whole genome shotgun (WGS) entry which is preliminary data.</text>
</comment>
<organism evidence="2 3">
    <name type="scientific">Austropuccinia psidii MF-1</name>
    <dbReference type="NCBI Taxonomy" id="1389203"/>
    <lineage>
        <taxon>Eukaryota</taxon>
        <taxon>Fungi</taxon>
        <taxon>Dikarya</taxon>
        <taxon>Basidiomycota</taxon>
        <taxon>Pucciniomycotina</taxon>
        <taxon>Pucciniomycetes</taxon>
        <taxon>Pucciniales</taxon>
        <taxon>Sphaerophragmiaceae</taxon>
        <taxon>Austropuccinia</taxon>
    </lineage>
</organism>
<dbReference type="Proteomes" id="UP000765509">
    <property type="component" value="Unassembled WGS sequence"/>
</dbReference>
<name>A0A9Q3I716_9BASI</name>
<feature type="region of interest" description="Disordered" evidence="1">
    <location>
        <begin position="86"/>
        <end position="117"/>
    </location>
</feature>
<keyword evidence="3" id="KW-1185">Reference proteome</keyword>
<evidence type="ECO:0000256" key="1">
    <source>
        <dbReference type="SAM" id="MobiDB-lite"/>
    </source>
</evidence>
<protein>
    <submittedName>
        <fullName evidence="2">Uncharacterized protein</fullName>
    </submittedName>
</protein>
<sequence length="117" mass="13327">MGLQVCLGPQSSSQDLPLQLWGGHSFLFPWTTLNGSTWPILVLWAPWNLRKLGPRGTSITPTDHRLCTMDHRDLKRLTNARNGQILNNFHKNGRDPEDPQAPQIRPFSRSWGQDPSF</sequence>
<dbReference type="AlphaFoldDB" id="A0A9Q3I716"/>
<accession>A0A9Q3I716</accession>
<gene>
    <name evidence="2" type="ORF">O181_067904</name>
</gene>
<reference evidence="2" key="1">
    <citation type="submission" date="2021-03" db="EMBL/GenBank/DDBJ databases">
        <title>Draft genome sequence of rust myrtle Austropuccinia psidii MF-1, a brazilian biotype.</title>
        <authorList>
            <person name="Quecine M.C."/>
            <person name="Pachon D.M.R."/>
            <person name="Bonatelli M.L."/>
            <person name="Correr F.H."/>
            <person name="Franceschini L.M."/>
            <person name="Leite T.F."/>
            <person name="Margarido G.R.A."/>
            <person name="Almeida C.A."/>
            <person name="Ferrarezi J.A."/>
            <person name="Labate C.A."/>
        </authorList>
    </citation>
    <scope>NUCLEOTIDE SEQUENCE</scope>
    <source>
        <strain evidence="2">MF-1</strain>
    </source>
</reference>
<evidence type="ECO:0000313" key="3">
    <source>
        <dbReference type="Proteomes" id="UP000765509"/>
    </source>
</evidence>
<proteinExistence type="predicted"/>
<evidence type="ECO:0000313" key="2">
    <source>
        <dbReference type="EMBL" id="MBW0528189.1"/>
    </source>
</evidence>
<dbReference type="EMBL" id="AVOT02034140">
    <property type="protein sequence ID" value="MBW0528189.1"/>
    <property type="molecule type" value="Genomic_DNA"/>
</dbReference>